<feature type="domain" description="TM2" evidence="9">
    <location>
        <begin position="49"/>
        <end position="98"/>
    </location>
</feature>
<dbReference type="Pfam" id="PF05154">
    <property type="entry name" value="TM2"/>
    <property type="match status" value="1"/>
</dbReference>
<dbReference type="EMBL" id="JBHSGP010000008">
    <property type="protein sequence ID" value="MFC4721845.1"/>
    <property type="molecule type" value="Genomic_DNA"/>
</dbReference>
<feature type="transmembrane region" description="Helical" evidence="7">
    <location>
        <begin position="76"/>
        <end position="95"/>
    </location>
</feature>
<evidence type="ECO:0000256" key="7">
    <source>
        <dbReference type="SAM" id="Phobius"/>
    </source>
</evidence>
<comment type="caution">
    <text evidence="10">The sequence shown here is derived from an EMBL/GenBank/DDBJ whole genome shotgun (WGS) entry which is preliminary data.</text>
</comment>
<keyword evidence="2 7" id="KW-0812">Transmembrane</keyword>
<organism evidence="10 11">
    <name type="scientific">Geojedonia litorea</name>
    <dbReference type="NCBI Taxonomy" id="1268269"/>
    <lineage>
        <taxon>Bacteria</taxon>
        <taxon>Pseudomonadati</taxon>
        <taxon>Bacteroidota</taxon>
        <taxon>Flavobacteriia</taxon>
        <taxon>Flavobacteriales</taxon>
        <taxon>Flavobacteriaceae</taxon>
        <taxon>Geojedonia</taxon>
    </lineage>
</organism>
<evidence type="ECO:0000256" key="2">
    <source>
        <dbReference type="ARBA" id="ARBA00022692"/>
    </source>
</evidence>
<sequence>MKFKILLTFLLCFGVYSASYASFPVQRVVETTDVMETITLVSPVAAAGQKSQGVALILWIFLGGLAGHRWYLGSPWYWNLLFIVTLGGFFVWAVIDLIDILTGNYPAKGGFKGEFW</sequence>
<evidence type="ECO:0000256" key="3">
    <source>
        <dbReference type="ARBA" id="ARBA00022729"/>
    </source>
</evidence>
<evidence type="ECO:0000256" key="1">
    <source>
        <dbReference type="ARBA" id="ARBA00004141"/>
    </source>
</evidence>
<comment type="subcellular location">
    <subcellularLocation>
        <location evidence="1">Membrane</location>
        <topology evidence="1">Multi-pass membrane protein</topology>
    </subcellularLocation>
</comment>
<keyword evidence="3 8" id="KW-0732">Signal</keyword>
<dbReference type="InterPro" id="IPR050932">
    <property type="entry name" value="TM2D1-3-like"/>
</dbReference>
<evidence type="ECO:0000256" key="4">
    <source>
        <dbReference type="ARBA" id="ARBA00022989"/>
    </source>
</evidence>
<evidence type="ECO:0000313" key="11">
    <source>
        <dbReference type="Proteomes" id="UP001595953"/>
    </source>
</evidence>
<reference evidence="11" key="1">
    <citation type="journal article" date="2019" name="Int. J. Syst. Evol. Microbiol.">
        <title>The Global Catalogue of Microorganisms (GCM) 10K type strain sequencing project: providing services to taxonomists for standard genome sequencing and annotation.</title>
        <authorList>
            <consortium name="The Broad Institute Genomics Platform"/>
            <consortium name="The Broad Institute Genome Sequencing Center for Infectious Disease"/>
            <person name="Wu L."/>
            <person name="Ma J."/>
        </authorList>
    </citation>
    <scope>NUCLEOTIDE SEQUENCE [LARGE SCALE GENOMIC DNA]</scope>
    <source>
        <strain evidence="11">CCUG 63682</strain>
    </source>
</reference>
<keyword evidence="5 7" id="KW-0472">Membrane</keyword>
<evidence type="ECO:0000256" key="5">
    <source>
        <dbReference type="ARBA" id="ARBA00023136"/>
    </source>
</evidence>
<keyword evidence="11" id="KW-1185">Reference proteome</keyword>
<feature type="chain" id="PRO_5047264429" evidence="8">
    <location>
        <begin position="22"/>
        <end position="116"/>
    </location>
</feature>
<gene>
    <name evidence="10" type="ORF">ACFO5O_05915</name>
</gene>
<evidence type="ECO:0000256" key="6">
    <source>
        <dbReference type="ARBA" id="ARBA00023180"/>
    </source>
</evidence>
<protein>
    <submittedName>
        <fullName evidence="10">TM2 domain-containing protein</fullName>
    </submittedName>
</protein>
<evidence type="ECO:0000313" key="10">
    <source>
        <dbReference type="EMBL" id="MFC4721845.1"/>
    </source>
</evidence>
<keyword evidence="4 7" id="KW-1133">Transmembrane helix</keyword>
<keyword evidence="6" id="KW-0325">Glycoprotein</keyword>
<proteinExistence type="predicted"/>
<feature type="signal peptide" evidence="8">
    <location>
        <begin position="1"/>
        <end position="21"/>
    </location>
</feature>
<dbReference type="InterPro" id="IPR007829">
    <property type="entry name" value="TM2"/>
</dbReference>
<accession>A0ABV9N2N2</accession>
<evidence type="ECO:0000256" key="8">
    <source>
        <dbReference type="SAM" id="SignalP"/>
    </source>
</evidence>
<dbReference type="PANTHER" id="PTHR21016">
    <property type="entry name" value="BETA-AMYLOID BINDING PROTEIN-RELATED"/>
    <property type="match status" value="1"/>
</dbReference>
<dbReference type="RefSeq" id="WP_387961840.1">
    <property type="nucleotide sequence ID" value="NZ_JBHSGP010000008.1"/>
</dbReference>
<evidence type="ECO:0000259" key="9">
    <source>
        <dbReference type="Pfam" id="PF05154"/>
    </source>
</evidence>
<feature type="transmembrane region" description="Helical" evidence="7">
    <location>
        <begin position="51"/>
        <end position="71"/>
    </location>
</feature>
<dbReference type="PANTHER" id="PTHR21016:SF7">
    <property type="entry name" value="TM2 DOMAIN-CONTAINING PROTEIN 3"/>
    <property type="match status" value="1"/>
</dbReference>
<name>A0ABV9N2N2_9FLAO</name>
<dbReference type="Proteomes" id="UP001595953">
    <property type="component" value="Unassembled WGS sequence"/>
</dbReference>